<dbReference type="RefSeq" id="WP_073092771.1">
    <property type="nucleotide sequence ID" value="NZ_FQWY01000030.1"/>
</dbReference>
<feature type="domain" description="Anti-sigma-28 factor FlgM C-terminal" evidence="7">
    <location>
        <begin position="36"/>
        <end position="89"/>
    </location>
</feature>
<dbReference type="InterPro" id="IPR007412">
    <property type="entry name" value="FlgM"/>
</dbReference>
<keyword evidence="4" id="KW-1005">Bacterial flagellum biogenesis</keyword>
<keyword evidence="3" id="KW-0678">Repressor</keyword>
<evidence type="ECO:0000259" key="7">
    <source>
        <dbReference type="Pfam" id="PF04316"/>
    </source>
</evidence>
<evidence type="ECO:0000256" key="2">
    <source>
        <dbReference type="ARBA" id="ARBA00017823"/>
    </source>
</evidence>
<evidence type="ECO:0000256" key="3">
    <source>
        <dbReference type="ARBA" id="ARBA00022491"/>
    </source>
</evidence>
<keyword evidence="6" id="KW-0804">Transcription</keyword>
<accession>A0A1M5Q6M9</accession>
<dbReference type="NCBIfam" id="TIGR03824">
    <property type="entry name" value="FlgM_jcvi"/>
    <property type="match status" value="1"/>
</dbReference>
<dbReference type="Proteomes" id="UP000242329">
    <property type="component" value="Unassembled WGS sequence"/>
</dbReference>
<evidence type="ECO:0000313" key="8">
    <source>
        <dbReference type="EMBL" id="SHH09705.1"/>
    </source>
</evidence>
<dbReference type="AlphaFoldDB" id="A0A1M5Q6M9"/>
<protein>
    <recommendedName>
        <fullName evidence="2">Negative regulator of flagellin synthesis</fullName>
    </recommendedName>
</protein>
<keyword evidence="5" id="KW-0805">Transcription regulation</keyword>
<dbReference type="GO" id="GO:0045892">
    <property type="term" value="P:negative regulation of DNA-templated transcription"/>
    <property type="evidence" value="ECO:0007669"/>
    <property type="project" value="InterPro"/>
</dbReference>
<reference evidence="9" key="1">
    <citation type="submission" date="2016-11" db="EMBL/GenBank/DDBJ databases">
        <authorList>
            <person name="Varghese N."/>
            <person name="Submissions S."/>
        </authorList>
    </citation>
    <scope>NUCLEOTIDE SEQUENCE [LARGE SCALE GENOMIC DNA]</scope>
    <source>
        <strain evidence="9">DSM 11003</strain>
    </source>
</reference>
<organism evidence="8 9">
    <name type="scientific">Thermosyntropha lipolytica DSM 11003</name>
    <dbReference type="NCBI Taxonomy" id="1123382"/>
    <lineage>
        <taxon>Bacteria</taxon>
        <taxon>Bacillati</taxon>
        <taxon>Bacillota</taxon>
        <taxon>Clostridia</taxon>
        <taxon>Eubacteriales</taxon>
        <taxon>Syntrophomonadaceae</taxon>
        <taxon>Thermosyntropha</taxon>
    </lineage>
</organism>
<dbReference type="InterPro" id="IPR031316">
    <property type="entry name" value="FlgM_C"/>
</dbReference>
<sequence>MIISKSQIQNILKAYGSQNNHKVQKKEGVKGPAKQDSISISEESRLKQQVLKAVKQEPDIRADKVEELRERIAAGTYTLEAGEVAEKMIARAIVDKLI</sequence>
<evidence type="ECO:0000256" key="6">
    <source>
        <dbReference type="ARBA" id="ARBA00023163"/>
    </source>
</evidence>
<dbReference type="InterPro" id="IPR035890">
    <property type="entry name" value="Anti-sigma-28_factor_FlgM_sf"/>
</dbReference>
<dbReference type="OrthoDB" id="1683949at2"/>
<evidence type="ECO:0000256" key="4">
    <source>
        <dbReference type="ARBA" id="ARBA00022795"/>
    </source>
</evidence>
<comment type="similarity">
    <text evidence="1">Belongs to the FlgM family.</text>
</comment>
<keyword evidence="9" id="KW-1185">Reference proteome</keyword>
<proteinExistence type="inferred from homology"/>
<dbReference type="STRING" id="1123382.SAMN02745221_01677"/>
<evidence type="ECO:0000313" key="9">
    <source>
        <dbReference type="Proteomes" id="UP000242329"/>
    </source>
</evidence>
<dbReference type="SUPFAM" id="SSF101498">
    <property type="entry name" value="Anti-sigma factor FlgM"/>
    <property type="match status" value="1"/>
</dbReference>
<dbReference type="EMBL" id="FQWY01000030">
    <property type="protein sequence ID" value="SHH09705.1"/>
    <property type="molecule type" value="Genomic_DNA"/>
</dbReference>
<dbReference type="GO" id="GO:0044781">
    <property type="term" value="P:bacterial-type flagellum organization"/>
    <property type="evidence" value="ECO:0007669"/>
    <property type="project" value="UniProtKB-KW"/>
</dbReference>
<dbReference type="Pfam" id="PF04316">
    <property type="entry name" value="FlgM"/>
    <property type="match status" value="1"/>
</dbReference>
<evidence type="ECO:0000256" key="1">
    <source>
        <dbReference type="ARBA" id="ARBA00005322"/>
    </source>
</evidence>
<name>A0A1M5Q6M9_9FIRM</name>
<evidence type="ECO:0000256" key="5">
    <source>
        <dbReference type="ARBA" id="ARBA00023015"/>
    </source>
</evidence>
<gene>
    <name evidence="8" type="ORF">SAMN02745221_01677</name>
</gene>